<evidence type="ECO:0000313" key="1">
    <source>
        <dbReference type="EnsemblPlants" id="AVESA.00010b.r2.4CG1251560.1.CDS.1"/>
    </source>
</evidence>
<dbReference type="EnsemblPlants" id="AVESA.00010b.r2.4CG1251560.1">
    <property type="protein sequence ID" value="AVESA.00010b.r2.4CG1251560.1.CDS.1"/>
    <property type="gene ID" value="AVESA.00010b.r2.4CG1251560"/>
</dbReference>
<name>A0ACD5WLT2_AVESA</name>
<evidence type="ECO:0000313" key="2">
    <source>
        <dbReference type="Proteomes" id="UP001732700"/>
    </source>
</evidence>
<protein>
    <submittedName>
        <fullName evidence="1">Uncharacterized protein</fullName>
    </submittedName>
</protein>
<dbReference type="Proteomes" id="UP001732700">
    <property type="component" value="Chromosome 4C"/>
</dbReference>
<sequence>MLKWRAYKQHRHTIRSLIKTIVQASKRYKGRRVGAGVFYLVPSDMADYSTVQVRSHVYNMPIKEAMRRCRSELERREDALDRHNNMMASQVVDDDHNTGLLSPAARLLLWTTLSSLVLACVTVLL</sequence>
<proteinExistence type="predicted"/>
<keyword evidence="2" id="KW-1185">Reference proteome</keyword>
<reference evidence="1" key="2">
    <citation type="submission" date="2025-09" db="UniProtKB">
        <authorList>
            <consortium name="EnsemblPlants"/>
        </authorList>
    </citation>
    <scope>IDENTIFICATION</scope>
</reference>
<accession>A0ACD5WLT2</accession>
<organism evidence="1 2">
    <name type="scientific">Avena sativa</name>
    <name type="common">Oat</name>
    <dbReference type="NCBI Taxonomy" id="4498"/>
    <lineage>
        <taxon>Eukaryota</taxon>
        <taxon>Viridiplantae</taxon>
        <taxon>Streptophyta</taxon>
        <taxon>Embryophyta</taxon>
        <taxon>Tracheophyta</taxon>
        <taxon>Spermatophyta</taxon>
        <taxon>Magnoliopsida</taxon>
        <taxon>Liliopsida</taxon>
        <taxon>Poales</taxon>
        <taxon>Poaceae</taxon>
        <taxon>BOP clade</taxon>
        <taxon>Pooideae</taxon>
        <taxon>Poodae</taxon>
        <taxon>Poeae</taxon>
        <taxon>Poeae Chloroplast Group 1 (Aveneae type)</taxon>
        <taxon>Aveninae</taxon>
        <taxon>Avena</taxon>
    </lineage>
</organism>
<reference evidence="1" key="1">
    <citation type="submission" date="2021-05" db="EMBL/GenBank/DDBJ databases">
        <authorList>
            <person name="Scholz U."/>
            <person name="Mascher M."/>
            <person name="Fiebig A."/>
        </authorList>
    </citation>
    <scope>NUCLEOTIDE SEQUENCE [LARGE SCALE GENOMIC DNA]</scope>
</reference>